<dbReference type="AlphaFoldDB" id="A0A4V1QUZ4"/>
<dbReference type="SUPFAM" id="SSF53850">
    <property type="entry name" value="Periplasmic binding protein-like II"/>
    <property type="match status" value="1"/>
</dbReference>
<dbReference type="OrthoDB" id="9780991at2"/>
<reference evidence="1 2" key="1">
    <citation type="journal article" date="2019" name="Gut">
        <title>Antibiotics-induced monodominance of a novel gut bacterial order.</title>
        <authorList>
            <person name="Hildebrand F."/>
            <person name="Moitinho-Silva L."/>
            <person name="Blasche S."/>
            <person name="Jahn M.T."/>
            <person name="Gossmann T.I."/>
            <person name="Heuerta-Cepas J."/>
            <person name="Hercog R."/>
            <person name="Luetge M."/>
            <person name="Bahram M."/>
            <person name="Pryszlak A."/>
            <person name="Alves R.J."/>
            <person name="Waszak S.M."/>
            <person name="Zhu A."/>
            <person name="Ye L."/>
            <person name="Costea P.I."/>
            <person name="Aalvink S."/>
            <person name="Belzer C."/>
            <person name="Forslund S.K."/>
            <person name="Sunagawa S."/>
            <person name="Hentschel U."/>
            <person name="Merten C."/>
            <person name="Patil K.R."/>
            <person name="Benes V."/>
            <person name="Bork P."/>
        </authorList>
    </citation>
    <scope>NUCLEOTIDE SEQUENCE [LARGE SCALE GENOMIC DNA]</scope>
    <source>
        <strain evidence="1 2">HDS1380</strain>
    </source>
</reference>
<dbReference type="RefSeq" id="WP_129222969.1">
    <property type="nucleotide sequence ID" value="NZ_SDOZ01000002.1"/>
</dbReference>
<sequence length="329" mass="35625">MKKRIVRICAIGLILAIVTVSVFFAYPALTEKEQAEAEGVNDILRVWHIDTFEGGKGSRASFLGAAAKKFEKKNKDVLVMVVPHSVSSARVALDAGEAPDMISFGTGGALCPELFLPLEKYDFPYSKQNGKTYAVPWCRGNYMFFTLDGDFTDMTAENTVISEGNYSMALVAAACESLAGGQAKSSVSAYVDFLNGKYKYLFGTQRDVARLNTRGAAYTAKPAESFSDLYQYIAVLSSDAAKYNACLDYVALLLSESVQKDLKGVGMMSAYYSIYDESNAALQDAEKISAAAGVSAFIEENSYAEMRVLAAEALGGNGESLKKMKNFLI</sequence>
<evidence type="ECO:0000313" key="2">
    <source>
        <dbReference type="Proteomes" id="UP000291269"/>
    </source>
</evidence>
<comment type="caution">
    <text evidence="1">The sequence shown here is derived from an EMBL/GenBank/DDBJ whole genome shotgun (WGS) entry which is preliminary data.</text>
</comment>
<name>A0A4V1QUZ4_9FIRM</name>
<protein>
    <recommendedName>
        <fullName evidence="3">Extracellular solute-binding protein</fullName>
    </recommendedName>
</protein>
<proteinExistence type="predicted"/>
<gene>
    <name evidence="1" type="ORF">ESZ91_00310</name>
</gene>
<evidence type="ECO:0000313" key="1">
    <source>
        <dbReference type="EMBL" id="RXZ60866.1"/>
    </source>
</evidence>
<dbReference type="Proteomes" id="UP000291269">
    <property type="component" value="Unassembled WGS sequence"/>
</dbReference>
<keyword evidence="2" id="KW-1185">Reference proteome</keyword>
<accession>A0A4V1QUZ4</accession>
<dbReference type="Gene3D" id="3.40.190.10">
    <property type="entry name" value="Periplasmic binding protein-like II"/>
    <property type="match status" value="1"/>
</dbReference>
<organism evidence="1 2">
    <name type="scientific">Candidatus Borkfalkia ceftriaxoniphila</name>
    <dbReference type="NCBI Taxonomy" id="2508949"/>
    <lineage>
        <taxon>Bacteria</taxon>
        <taxon>Bacillati</taxon>
        <taxon>Bacillota</taxon>
        <taxon>Clostridia</taxon>
        <taxon>Christensenellales</taxon>
        <taxon>Christensenellaceae</taxon>
        <taxon>Candidatus Borkfalkia</taxon>
    </lineage>
</organism>
<dbReference type="EMBL" id="SDOZ01000002">
    <property type="protein sequence ID" value="RXZ60866.1"/>
    <property type="molecule type" value="Genomic_DNA"/>
</dbReference>
<evidence type="ECO:0008006" key="3">
    <source>
        <dbReference type="Google" id="ProtNLM"/>
    </source>
</evidence>